<gene>
    <name evidence="3" type="ORF">RGF97_14040</name>
</gene>
<feature type="chain" id="PRO_5046292535" description="Secreted protein" evidence="2">
    <location>
        <begin position="24"/>
        <end position="351"/>
    </location>
</feature>
<reference evidence="3 4" key="1">
    <citation type="submission" date="2023-09" db="EMBL/GenBank/DDBJ databases">
        <title>Complete genome of Streptomyces roseicoloratus T14.</title>
        <authorList>
            <person name="Bashizi T."/>
            <person name="Kim M.-J."/>
            <person name="Lee G."/>
            <person name="Tagele S.B."/>
            <person name="Shin J.-H."/>
        </authorList>
    </citation>
    <scope>NUCLEOTIDE SEQUENCE [LARGE SCALE GENOMIC DNA]</scope>
    <source>
        <strain evidence="3 4">T14</strain>
    </source>
</reference>
<keyword evidence="2" id="KW-0732">Signal</keyword>
<proteinExistence type="predicted"/>
<feature type="signal peptide" evidence="2">
    <location>
        <begin position="1"/>
        <end position="23"/>
    </location>
</feature>
<evidence type="ECO:0000313" key="3">
    <source>
        <dbReference type="EMBL" id="WMX45752.1"/>
    </source>
</evidence>
<evidence type="ECO:0000313" key="4">
    <source>
        <dbReference type="Proteomes" id="UP001250858"/>
    </source>
</evidence>
<feature type="compositionally biased region" description="Gly residues" evidence="1">
    <location>
        <begin position="68"/>
        <end position="81"/>
    </location>
</feature>
<sequence length="351" mass="34752">MNTGLRITAFAAALAATFGTAYGVGRGVGPIDEPAKAEHGGHAEAAPRGEGAADGHGESAADGHGGHGEGAGSGHGAGHGEGAANASAAGGLQVSEGGYTLALDTPTPALGTSVLKFSIKDAAGRKVTAFTTEHGKELHFIVASRDLTVFRHLHPVKAADGTWSVAADLPAAGAYKAFADFKPAGKNAKGVTLGVDLAVPGAYTPKPMPPVAPTADVDGYQVRLGGTLDPGKAGELRLTVTKAGKPVTDLEPYLGAYGHLVALREGDLAYLHVHPNEGGPGPDVSFTATAPSSGTYRLFLDFQHEGKVRTAAFTVRAGGAAGGAGQAPAAPAAAPAPADDASHGAGAHSHG</sequence>
<evidence type="ECO:0000256" key="2">
    <source>
        <dbReference type="SAM" id="SignalP"/>
    </source>
</evidence>
<protein>
    <recommendedName>
        <fullName evidence="5">Secreted protein</fullName>
    </recommendedName>
</protein>
<keyword evidence="4" id="KW-1185">Reference proteome</keyword>
<evidence type="ECO:0008006" key="5">
    <source>
        <dbReference type="Google" id="ProtNLM"/>
    </source>
</evidence>
<feature type="compositionally biased region" description="Low complexity" evidence="1">
    <location>
        <begin position="326"/>
        <end position="351"/>
    </location>
</feature>
<name>A0ABY9RUY9_9ACTN</name>
<dbReference type="RefSeq" id="WP_128981374.1">
    <property type="nucleotide sequence ID" value="NZ_CP133762.1"/>
</dbReference>
<feature type="compositionally biased region" description="Basic and acidic residues" evidence="1">
    <location>
        <begin position="33"/>
        <end position="67"/>
    </location>
</feature>
<evidence type="ECO:0000256" key="1">
    <source>
        <dbReference type="SAM" id="MobiDB-lite"/>
    </source>
</evidence>
<organism evidence="3 4">
    <name type="scientific">Streptomyces roseicoloratus</name>
    <dbReference type="NCBI Taxonomy" id="2508722"/>
    <lineage>
        <taxon>Bacteria</taxon>
        <taxon>Bacillati</taxon>
        <taxon>Actinomycetota</taxon>
        <taxon>Actinomycetes</taxon>
        <taxon>Kitasatosporales</taxon>
        <taxon>Streptomycetaceae</taxon>
        <taxon>Streptomyces</taxon>
    </lineage>
</organism>
<dbReference type="EMBL" id="CP133762">
    <property type="protein sequence ID" value="WMX45752.1"/>
    <property type="molecule type" value="Genomic_DNA"/>
</dbReference>
<dbReference type="Proteomes" id="UP001250858">
    <property type="component" value="Chromosome"/>
</dbReference>
<feature type="region of interest" description="Disordered" evidence="1">
    <location>
        <begin position="33"/>
        <end position="88"/>
    </location>
</feature>
<accession>A0ABY9RUY9</accession>
<feature type="region of interest" description="Disordered" evidence="1">
    <location>
        <begin position="319"/>
        <end position="351"/>
    </location>
</feature>